<evidence type="ECO:0000313" key="1">
    <source>
        <dbReference type="EMBL" id="KAK7027395.1"/>
    </source>
</evidence>
<name>A0AAW0BM42_9AGAR</name>
<dbReference type="AlphaFoldDB" id="A0AAW0BM42"/>
<reference evidence="1 2" key="1">
    <citation type="submission" date="2024-01" db="EMBL/GenBank/DDBJ databases">
        <title>A draft genome for a cacao thread blight-causing isolate of Paramarasmius palmivorus.</title>
        <authorList>
            <person name="Baruah I.K."/>
            <person name="Bukari Y."/>
            <person name="Amoako-Attah I."/>
            <person name="Meinhardt L.W."/>
            <person name="Bailey B.A."/>
            <person name="Cohen S.P."/>
        </authorList>
    </citation>
    <scope>NUCLEOTIDE SEQUENCE [LARGE SCALE GENOMIC DNA]</scope>
    <source>
        <strain evidence="1 2">GH-12</strain>
    </source>
</reference>
<comment type="caution">
    <text evidence="1">The sequence shown here is derived from an EMBL/GenBank/DDBJ whole genome shotgun (WGS) entry which is preliminary data.</text>
</comment>
<keyword evidence="2" id="KW-1185">Reference proteome</keyword>
<dbReference type="Proteomes" id="UP001383192">
    <property type="component" value="Unassembled WGS sequence"/>
</dbReference>
<dbReference type="EMBL" id="JAYKXP010000096">
    <property type="protein sequence ID" value="KAK7027395.1"/>
    <property type="molecule type" value="Genomic_DNA"/>
</dbReference>
<accession>A0AAW0BM42</accession>
<protein>
    <submittedName>
        <fullName evidence="1">Uncharacterized protein</fullName>
    </submittedName>
</protein>
<evidence type="ECO:0000313" key="2">
    <source>
        <dbReference type="Proteomes" id="UP001383192"/>
    </source>
</evidence>
<sequence length="128" mass="14081">MDSTPAIGRIQRGQRRAGVPLIFEIAVQILRIVIEETRAEGDLFVPALLVSKEYAEDSSPRDSFRFGRRGTFSACPGPKRECPSGHSVRIEDERISYATHAGGSSLCAYGRPFHNTAPFTSPPMSSWV</sequence>
<gene>
    <name evidence="1" type="ORF">VNI00_015231</name>
</gene>
<organism evidence="1 2">
    <name type="scientific">Paramarasmius palmivorus</name>
    <dbReference type="NCBI Taxonomy" id="297713"/>
    <lineage>
        <taxon>Eukaryota</taxon>
        <taxon>Fungi</taxon>
        <taxon>Dikarya</taxon>
        <taxon>Basidiomycota</taxon>
        <taxon>Agaricomycotina</taxon>
        <taxon>Agaricomycetes</taxon>
        <taxon>Agaricomycetidae</taxon>
        <taxon>Agaricales</taxon>
        <taxon>Marasmiineae</taxon>
        <taxon>Marasmiaceae</taxon>
        <taxon>Paramarasmius</taxon>
    </lineage>
</organism>
<proteinExistence type="predicted"/>